<feature type="non-terminal residue" evidence="2">
    <location>
        <position position="1"/>
    </location>
</feature>
<dbReference type="GO" id="GO:0005777">
    <property type="term" value="C:peroxisome"/>
    <property type="evidence" value="ECO:0007669"/>
    <property type="project" value="TreeGrafter"/>
</dbReference>
<dbReference type="SUPFAM" id="SSF54637">
    <property type="entry name" value="Thioesterase/thiol ester dehydrase-isomerase"/>
    <property type="match status" value="2"/>
</dbReference>
<dbReference type="PANTHER" id="PTHR13078">
    <property type="entry name" value="PEROXISOMAL MULTIFUNCTIONAL ENZYME TYPE 2-RELATED"/>
    <property type="match status" value="1"/>
</dbReference>
<dbReference type="GO" id="GO:0006635">
    <property type="term" value="P:fatty acid beta-oxidation"/>
    <property type="evidence" value="ECO:0007669"/>
    <property type="project" value="TreeGrafter"/>
</dbReference>
<dbReference type="GO" id="GO:0044594">
    <property type="term" value="F:17-beta-hydroxysteroid dehydrogenase (NAD+) activity"/>
    <property type="evidence" value="ECO:0007669"/>
    <property type="project" value="TreeGrafter"/>
</dbReference>
<evidence type="ECO:0000313" key="2">
    <source>
        <dbReference type="EMBL" id="SVD11230.1"/>
    </source>
</evidence>
<dbReference type="GO" id="GO:0004300">
    <property type="term" value="F:enoyl-CoA hydratase activity"/>
    <property type="evidence" value="ECO:0007669"/>
    <property type="project" value="TreeGrafter"/>
</dbReference>
<sequence>DQKLVPPSPGPLNIDAERYLELVKPLPVGGEVKVRSRLIGVHPKGRGNGLVETESLVTDADGDTCIKMVNGSFRRGVEVLGDIEPFTGAGQTYSAKIDVPEREPDVTCSAVIHDNQAHIYRLSGDYNPLHIDPEAARFGGFDEPILHGLCTFGHCAQLLLAALCDNDAKRFKKIRVRFSSPVFLNDKLDIKAWNDGPGRVLFEAAVGEKTVVSHAYFEYV</sequence>
<dbReference type="PANTHER" id="PTHR13078:SF56">
    <property type="entry name" value="PEROXISOMAL MULTIFUNCTIONAL ENZYME TYPE 2"/>
    <property type="match status" value="1"/>
</dbReference>
<dbReference type="Gene3D" id="3.10.129.10">
    <property type="entry name" value="Hotdog Thioesterase"/>
    <property type="match status" value="1"/>
</dbReference>
<evidence type="ECO:0000259" key="1">
    <source>
        <dbReference type="Pfam" id="PF01575"/>
    </source>
</evidence>
<dbReference type="AlphaFoldDB" id="A0A382SMP3"/>
<protein>
    <recommendedName>
        <fullName evidence="1">MaoC-like domain-containing protein</fullName>
    </recommendedName>
</protein>
<dbReference type="GO" id="GO:0003857">
    <property type="term" value="F:(3S)-3-hydroxyacyl-CoA dehydrogenase (NAD+) activity"/>
    <property type="evidence" value="ECO:0007669"/>
    <property type="project" value="TreeGrafter"/>
</dbReference>
<dbReference type="EMBL" id="UINC01130270">
    <property type="protein sequence ID" value="SVD11230.1"/>
    <property type="molecule type" value="Genomic_DNA"/>
</dbReference>
<dbReference type="Pfam" id="PF01575">
    <property type="entry name" value="MaoC_dehydratas"/>
    <property type="match status" value="1"/>
</dbReference>
<gene>
    <name evidence="2" type="ORF">METZ01_LOCUS364084</name>
</gene>
<dbReference type="InterPro" id="IPR002539">
    <property type="entry name" value="MaoC-like_dom"/>
</dbReference>
<dbReference type="InterPro" id="IPR029069">
    <property type="entry name" value="HotDog_dom_sf"/>
</dbReference>
<feature type="domain" description="MaoC-like" evidence="1">
    <location>
        <begin position="100"/>
        <end position="212"/>
    </location>
</feature>
<proteinExistence type="predicted"/>
<organism evidence="2">
    <name type="scientific">marine metagenome</name>
    <dbReference type="NCBI Taxonomy" id="408172"/>
    <lineage>
        <taxon>unclassified sequences</taxon>
        <taxon>metagenomes</taxon>
        <taxon>ecological metagenomes</taxon>
    </lineage>
</organism>
<reference evidence="2" key="1">
    <citation type="submission" date="2018-05" db="EMBL/GenBank/DDBJ databases">
        <authorList>
            <person name="Lanie J.A."/>
            <person name="Ng W.-L."/>
            <person name="Kazmierczak K.M."/>
            <person name="Andrzejewski T.M."/>
            <person name="Davidsen T.M."/>
            <person name="Wayne K.J."/>
            <person name="Tettelin H."/>
            <person name="Glass J.I."/>
            <person name="Rusch D."/>
            <person name="Podicherti R."/>
            <person name="Tsui H.-C.T."/>
            <person name="Winkler M.E."/>
        </authorList>
    </citation>
    <scope>NUCLEOTIDE SEQUENCE</scope>
</reference>
<accession>A0A382SMP3</accession>
<name>A0A382SMP3_9ZZZZ</name>
<dbReference type="CDD" id="cd03448">
    <property type="entry name" value="HDE_HSD"/>
    <property type="match status" value="1"/>
</dbReference>